<feature type="region of interest" description="Disordered" evidence="1">
    <location>
        <begin position="141"/>
        <end position="193"/>
    </location>
</feature>
<feature type="compositionally biased region" description="Low complexity" evidence="1">
    <location>
        <begin position="163"/>
        <end position="193"/>
    </location>
</feature>
<dbReference type="AlphaFoldDB" id="A0A9P6KPR1"/>
<reference evidence="2" key="1">
    <citation type="journal article" date="2020" name="Mol. Plant Microbe Interact.">
        <title>Genome Sequence of the Biocontrol Agent Coniothyrium minitans strain Conio (IMI 134523).</title>
        <authorList>
            <person name="Patel D."/>
            <person name="Shittu T.A."/>
            <person name="Baroncelli R."/>
            <person name="Muthumeenakshi S."/>
            <person name="Osborne T.H."/>
            <person name="Janganan T.K."/>
            <person name="Sreenivasaprasad S."/>
        </authorList>
    </citation>
    <scope>NUCLEOTIDE SEQUENCE</scope>
    <source>
        <strain evidence="2">Conio</strain>
    </source>
</reference>
<feature type="compositionally biased region" description="Polar residues" evidence="1">
    <location>
        <begin position="498"/>
        <end position="511"/>
    </location>
</feature>
<accession>A0A9P6KPR1</accession>
<proteinExistence type="predicted"/>
<feature type="region of interest" description="Disordered" evidence="1">
    <location>
        <begin position="498"/>
        <end position="517"/>
    </location>
</feature>
<dbReference type="Proteomes" id="UP000756921">
    <property type="component" value="Unassembled WGS sequence"/>
</dbReference>
<sequence length="556" mass="61710">MAPFATRTRRFSPKAPPHARQINGSVVEDNCMLEPNLFRQRKRARSEQHSGQQSETSPPTKRRKASPSNETPAAFWDNLSKNSLTKRALRELDRRNTQAVQCASRTPQKQLSIASERGEIDYLHSHDPKILNAWKTFSRHGGPDLSDLRSFPEPTRITKHTMSASRSSTRSRQRDSASTSTRPTTNTTGTKTTGVYDRDFQQHLVDHHIYPDAYEHPDGSMPAEPNNWENLQHILAQSRLSLSPSRFSNQEFKKFKQADAHATKEKQVSELVIPFIEGTIEDARCRSGGIPFNNLDPLTDGTLKPGNPDVYYGARPEQLSREIRNELGGHIIPSTQHDLPMAPNFFLAAKGPDGSLAVAGRQACYDGALGARGMASLQSYGQGEPDYGTAYAISSIYHGGTLKIYTNHMTQSGSPSSRPEYHMNQLRSFAMTDTVDTFRQGAGAYRNLRDWAKKQRDDSIRQANEMTVPVEVETPANDEASTSPAESFVTATSDTEAYTVSQESHTTNEGSNALGIFEESDSSIETIANTRVAAKQPNKRKRRSTNAASEAQLRAD</sequence>
<comment type="caution">
    <text evidence="2">The sequence shown here is derived from an EMBL/GenBank/DDBJ whole genome shotgun (WGS) entry which is preliminary data.</text>
</comment>
<feature type="region of interest" description="Disordered" evidence="1">
    <location>
        <begin position="1"/>
        <end position="75"/>
    </location>
</feature>
<keyword evidence="3" id="KW-1185">Reference proteome</keyword>
<evidence type="ECO:0000313" key="2">
    <source>
        <dbReference type="EMBL" id="KAF9733854.1"/>
    </source>
</evidence>
<feature type="compositionally biased region" description="Polar residues" evidence="1">
    <location>
        <begin position="49"/>
        <end position="59"/>
    </location>
</feature>
<evidence type="ECO:0000256" key="1">
    <source>
        <dbReference type="SAM" id="MobiDB-lite"/>
    </source>
</evidence>
<dbReference type="EMBL" id="WJXW01000008">
    <property type="protein sequence ID" value="KAF9733854.1"/>
    <property type="molecule type" value="Genomic_DNA"/>
</dbReference>
<feature type="compositionally biased region" description="Polar residues" evidence="1">
    <location>
        <begin position="479"/>
        <end position="490"/>
    </location>
</feature>
<feature type="region of interest" description="Disordered" evidence="1">
    <location>
        <begin position="531"/>
        <end position="556"/>
    </location>
</feature>
<gene>
    <name evidence="2" type="ORF">PMIN01_08197</name>
</gene>
<organism evidence="2 3">
    <name type="scientific">Paraphaeosphaeria minitans</name>
    <dbReference type="NCBI Taxonomy" id="565426"/>
    <lineage>
        <taxon>Eukaryota</taxon>
        <taxon>Fungi</taxon>
        <taxon>Dikarya</taxon>
        <taxon>Ascomycota</taxon>
        <taxon>Pezizomycotina</taxon>
        <taxon>Dothideomycetes</taxon>
        <taxon>Pleosporomycetidae</taxon>
        <taxon>Pleosporales</taxon>
        <taxon>Massarineae</taxon>
        <taxon>Didymosphaeriaceae</taxon>
        <taxon>Paraphaeosphaeria</taxon>
    </lineage>
</organism>
<protein>
    <submittedName>
        <fullName evidence="2">Uncharacterized protein</fullName>
    </submittedName>
</protein>
<evidence type="ECO:0000313" key="3">
    <source>
        <dbReference type="Proteomes" id="UP000756921"/>
    </source>
</evidence>
<feature type="region of interest" description="Disordered" evidence="1">
    <location>
        <begin position="456"/>
        <end position="490"/>
    </location>
</feature>
<dbReference type="OrthoDB" id="5336565at2759"/>
<name>A0A9P6KPR1_9PLEO</name>